<keyword evidence="1" id="KW-1133">Transmembrane helix</keyword>
<dbReference type="EMBL" id="WIGN01000147">
    <property type="protein sequence ID" value="KAF6806962.1"/>
    <property type="molecule type" value="Genomic_DNA"/>
</dbReference>
<dbReference type="Proteomes" id="UP000652219">
    <property type="component" value="Unassembled WGS sequence"/>
</dbReference>
<evidence type="ECO:0000313" key="3">
    <source>
        <dbReference type="Proteomes" id="UP000652219"/>
    </source>
</evidence>
<keyword evidence="1" id="KW-0472">Membrane</keyword>
<comment type="caution">
    <text evidence="2">The sequence shown here is derived from an EMBL/GenBank/DDBJ whole genome shotgun (WGS) entry which is preliminary data.</text>
</comment>
<organism evidence="2 3">
    <name type="scientific">Colletotrichum sojae</name>
    <dbReference type="NCBI Taxonomy" id="2175907"/>
    <lineage>
        <taxon>Eukaryota</taxon>
        <taxon>Fungi</taxon>
        <taxon>Dikarya</taxon>
        <taxon>Ascomycota</taxon>
        <taxon>Pezizomycotina</taxon>
        <taxon>Sordariomycetes</taxon>
        <taxon>Hypocreomycetidae</taxon>
        <taxon>Glomerellales</taxon>
        <taxon>Glomerellaceae</taxon>
        <taxon>Colletotrichum</taxon>
        <taxon>Colletotrichum orchidearum species complex</taxon>
    </lineage>
</organism>
<dbReference type="PANTHER" id="PTHR35394">
    <property type="entry name" value="DUF3176 DOMAIN-CONTAINING PROTEIN"/>
    <property type="match status" value="1"/>
</dbReference>
<evidence type="ECO:0000256" key="1">
    <source>
        <dbReference type="SAM" id="Phobius"/>
    </source>
</evidence>
<feature type="transmembrane region" description="Helical" evidence="1">
    <location>
        <begin position="89"/>
        <end position="111"/>
    </location>
</feature>
<gene>
    <name evidence="2" type="ORF">CSOJ01_08466</name>
</gene>
<proteinExistence type="predicted"/>
<protein>
    <submittedName>
        <fullName evidence="2">Uncharacterized protein</fullName>
    </submittedName>
</protein>
<dbReference type="PANTHER" id="PTHR35394:SF5">
    <property type="entry name" value="DUF3176 DOMAIN-CONTAINING PROTEIN"/>
    <property type="match status" value="1"/>
</dbReference>
<name>A0A8H6J5W4_9PEZI</name>
<evidence type="ECO:0000313" key="2">
    <source>
        <dbReference type="EMBL" id="KAF6806962.1"/>
    </source>
</evidence>
<sequence>MNITDGPALSFSGTDLEKAELFRFFVYYSGSGEPRAIEVMMHWCVNTYTVTIQDNVPVTNLASEITNALLDLNHTGLAWRDETYVHVRWPWLTLLVAQVGLSVLTFVLVVAQTAGLNIEIVKGSSLPALLAVKAEYKVSLITEQRDGSKTVRKRPRPLHLQATGITGAFQRSGRGWTLQN</sequence>
<keyword evidence="1" id="KW-0812">Transmembrane</keyword>
<reference evidence="2 3" key="1">
    <citation type="journal article" date="2020" name="Phytopathology">
        <title>Genome Sequence Resources of Colletotrichum truncatum, C. plurivorum, C. musicola, and C. sojae: Four Species Pathogenic to Soybean (Glycine max).</title>
        <authorList>
            <person name="Rogerio F."/>
            <person name="Boufleur T.R."/>
            <person name="Ciampi-Guillardi M."/>
            <person name="Sukno S.A."/>
            <person name="Thon M.R."/>
            <person name="Massola Junior N.S."/>
            <person name="Baroncelli R."/>
        </authorList>
    </citation>
    <scope>NUCLEOTIDE SEQUENCE [LARGE SCALE GENOMIC DNA]</scope>
    <source>
        <strain evidence="2 3">LFN0009</strain>
    </source>
</reference>
<keyword evidence="3" id="KW-1185">Reference proteome</keyword>
<accession>A0A8H6J5W4</accession>
<dbReference type="AlphaFoldDB" id="A0A8H6J5W4"/>